<name>A0ABS1UV94_9ACTN</name>
<evidence type="ECO:0000313" key="2">
    <source>
        <dbReference type="Proteomes" id="UP000661193"/>
    </source>
</evidence>
<proteinExistence type="predicted"/>
<dbReference type="RefSeq" id="WP_203224508.1">
    <property type="nucleotide sequence ID" value="NZ_JAETXL010000018.1"/>
</dbReference>
<dbReference type="Proteomes" id="UP000661193">
    <property type="component" value="Unassembled WGS sequence"/>
</dbReference>
<sequence length="57" mass="6170">MNVVEFDALVEPLRQKSVASLAEHGFALIEGRTATVAEVADLEKQLGVTLPETYKPS</sequence>
<evidence type="ECO:0000313" key="1">
    <source>
        <dbReference type="EMBL" id="MBL6280292.1"/>
    </source>
</evidence>
<gene>
    <name evidence="1" type="ORF">JMF97_29440</name>
</gene>
<reference evidence="1 2" key="1">
    <citation type="submission" date="2021-01" db="EMBL/GenBank/DDBJ databases">
        <title>Genome sequencing of Micromonospora fiedleri MG-37.</title>
        <authorList>
            <person name="Moreland P.E.J."/>
            <person name="Stach J.E.M."/>
        </authorList>
    </citation>
    <scope>NUCLEOTIDE SEQUENCE [LARGE SCALE GENOMIC DNA]</scope>
    <source>
        <strain evidence="1 2">MG-37</strain>
    </source>
</reference>
<keyword evidence="2" id="KW-1185">Reference proteome</keyword>
<protein>
    <submittedName>
        <fullName evidence="1">SMI1/KNR4 family protein</fullName>
    </submittedName>
</protein>
<dbReference type="EMBL" id="JAETXL010000018">
    <property type="protein sequence ID" value="MBL6280292.1"/>
    <property type="molecule type" value="Genomic_DNA"/>
</dbReference>
<dbReference type="InterPro" id="IPR037883">
    <property type="entry name" value="Knr4/Smi1-like_sf"/>
</dbReference>
<organism evidence="1 2">
    <name type="scientific">Micromonospora fiedleri</name>
    <dbReference type="NCBI Taxonomy" id="1157498"/>
    <lineage>
        <taxon>Bacteria</taxon>
        <taxon>Bacillati</taxon>
        <taxon>Actinomycetota</taxon>
        <taxon>Actinomycetes</taxon>
        <taxon>Micromonosporales</taxon>
        <taxon>Micromonosporaceae</taxon>
        <taxon>Micromonospora</taxon>
    </lineage>
</organism>
<dbReference type="SUPFAM" id="SSF160631">
    <property type="entry name" value="SMI1/KNR4-like"/>
    <property type="match status" value="1"/>
</dbReference>
<accession>A0ABS1UV94</accession>
<comment type="caution">
    <text evidence="1">The sequence shown here is derived from an EMBL/GenBank/DDBJ whole genome shotgun (WGS) entry which is preliminary data.</text>
</comment>